<accession>A0A183GFU3</accession>
<evidence type="ECO:0000313" key="4">
    <source>
        <dbReference type="WBParaSite" id="HPBE_0002129601-mRNA-1"/>
    </source>
</evidence>
<dbReference type="AlphaFoldDB" id="A0A183GFU3"/>
<dbReference type="EMBL" id="UZAH01032871">
    <property type="protein sequence ID" value="VDP24309.1"/>
    <property type="molecule type" value="Genomic_DNA"/>
</dbReference>
<evidence type="ECO:0000313" key="2">
    <source>
        <dbReference type="EMBL" id="VDP24309.1"/>
    </source>
</evidence>
<dbReference type="InterPro" id="IPR002602">
    <property type="entry name" value="DB"/>
</dbReference>
<evidence type="ECO:0000259" key="1">
    <source>
        <dbReference type="Pfam" id="PF01682"/>
    </source>
</evidence>
<dbReference type="PANTHER" id="PTHR46705">
    <property type="entry name" value="PROTEIN CBG09805"/>
    <property type="match status" value="1"/>
</dbReference>
<protein>
    <submittedName>
        <fullName evidence="4">DB domain-containing protein</fullName>
    </submittedName>
</protein>
<evidence type="ECO:0000313" key="3">
    <source>
        <dbReference type="Proteomes" id="UP000050761"/>
    </source>
</evidence>
<dbReference type="Proteomes" id="UP000050761">
    <property type="component" value="Unassembled WGS sequence"/>
</dbReference>
<dbReference type="PANTHER" id="PTHR46705:SF12">
    <property type="entry name" value="DOMAIN OF UNKNOWN FUNCTION DB DOMAIN-CONTAINING PROTEIN"/>
    <property type="match status" value="1"/>
</dbReference>
<keyword evidence="3" id="KW-1185">Reference proteome</keyword>
<name>A0A183GFU3_HELPZ</name>
<accession>A0A3P8FLY3</accession>
<reference evidence="2 3" key="1">
    <citation type="submission" date="2018-11" db="EMBL/GenBank/DDBJ databases">
        <authorList>
            <consortium name="Pathogen Informatics"/>
        </authorList>
    </citation>
    <scope>NUCLEOTIDE SEQUENCE [LARGE SCALE GENOMIC DNA]</scope>
</reference>
<proteinExistence type="predicted"/>
<dbReference type="Pfam" id="PF01682">
    <property type="entry name" value="DB"/>
    <property type="match status" value="1"/>
</dbReference>
<reference evidence="4" key="2">
    <citation type="submission" date="2019-09" db="UniProtKB">
        <authorList>
            <consortium name="WormBaseParasite"/>
        </authorList>
    </citation>
    <scope>IDENTIFICATION</scope>
</reference>
<gene>
    <name evidence="2" type="ORF">HPBE_LOCUS21296</name>
</gene>
<dbReference type="OrthoDB" id="5843172at2759"/>
<dbReference type="WBParaSite" id="HPBE_0002129601-mRNA-1">
    <property type="protein sequence ID" value="HPBE_0002129601-mRNA-1"/>
    <property type="gene ID" value="HPBE_0002129601"/>
</dbReference>
<sequence length="178" mass="19969">MNGKVDITPARSITTAFGEDFVKERQSATGSKFCFDLEMKVSKMKTEYTAALTSVVALNAGQKLIRCCRNDPEIDPGCAEKYCRIPMIVPQMVFPFIAECQSKGRTVGRVWDCLSSRHDHTRCCRNHGVSPHCLPFCNAKGAVPTDMVKYAICVAEFDKYRLCFRSYLTHNPSIRGDI</sequence>
<feature type="domain" description="Domain of unknown function DB" evidence="1">
    <location>
        <begin position="67"/>
        <end position="164"/>
    </location>
</feature>
<organism evidence="3 4">
    <name type="scientific">Heligmosomoides polygyrus</name>
    <name type="common">Parasitic roundworm</name>
    <dbReference type="NCBI Taxonomy" id="6339"/>
    <lineage>
        <taxon>Eukaryota</taxon>
        <taxon>Metazoa</taxon>
        <taxon>Ecdysozoa</taxon>
        <taxon>Nematoda</taxon>
        <taxon>Chromadorea</taxon>
        <taxon>Rhabditida</taxon>
        <taxon>Rhabditina</taxon>
        <taxon>Rhabditomorpha</taxon>
        <taxon>Strongyloidea</taxon>
        <taxon>Heligmosomidae</taxon>
        <taxon>Heligmosomoides</taxon>
    </lineage>
</organism>